<evidence type="ECO:0000313" key="2">
    <source>
        <dbReference type="EMBL" id="WAG62643.1"/>
    </source>
</evidence>
<feature type="transmembrane region" description="Helical" evidence="1">
    <location>
        <begin position="107"/>
        <end position="131"/>
    </location>
</feature>
<dbReference type="EMBL" id="CP086239">
    <property type="protein sequence ID" value="WAG62643.1"/>
    <property type="molecule type" value="Genomic_DNA"/>
</dbReference>
<keyword evidence="1" id="KW-0812">Transmembrane</keyword>
<organism evidence="2 3">
    <name type="scientific">Clostridium estertheticum</name>
    <dbReference type="NCBI Taxonomy" id="238834"/>
    <lineage>
        <taxon>Bacteria</taxon>
        <taxon>Bacillati</taxon>
        <taxon>Bacillota</taxon>
        <taxon>Clostridia</taxon>
        <taxon>Eubacteriales</taxon>
        <taxon>Clostridiaceae</taxon>
        <taxon>Clostridium</taxon>
    </lineage>
</organism>
<name>A0AA47EQ22_9CLOT</name>
<dbReference type="Pfam" id="PF09858">
    <property type="entry name" value="DUF2085"/>
    <property type="match status" value="1"/>
</dbReference>
<dbReference type="InterPro" id="IPR019206">
    <property type="entry name" value="DUF2085_TM"/>
</dbReference>
<dbReference type="AlphaFoldDB" id="A0AA47EQ22"/>
<gene>
    <name evidence="2" type="ORF">LL038_10575</name>
</gene>
<reference evidence="2" key="1">
    <citation type="submission" date="2021-11" db="EMBL/GenBank/DDBJ databases">
        <title>Clostridia strains as spoilage organisms.</title>
        <authorList>
            <person name="Wambui J."/>
            <person name="Stevens M.J.A."/>
            <person name="Stephan R."/>
        </authorList>
    </citation>
    <scope>NUCLEOTIDE SEQUENCE</scope>
    <source>
        <strain evidence="2">CF009</strain>
    </source>
</reference>
<keyword evidence="1" id="KW-0472">Membrane</keyword>
<evidence type="ECO:0000256" key="1">
    <source>
        <dbReference type="SAM" id="Phobius"/>
    </source>
</evidence>
<accession>A0AA47EQ22</accession>
<keyword evidence="1" id="KW-1133">Transmembrane helix</keyword>
<proteinExistence type="predicted"/>
<dbReference type="Proteomes" id="UP001164733">
    <property type="component" value="Chromosome"/>
</dbReference>
<sequence>MWTCIELMEFIDYPDCIKKTWLFLYKLGAAGGCHQMPERSFRFFDMQFPVCARCTGIYLGQIIAIPFFLTNTVLKLYICFLFLVIMLCDWLIQFLNIKESTNFRRFITGNIAGIGLMGLYFNIFKFLLALIRL</sequence>
<evidence type="ECO:0000313" key="3">
    <source>
        <dbReference type="Proteomes" id="UP001164733"/>
    </source>
</evidence>
<protein>
    <submittedName>
        <fullName evidence="2">DUF2085 domain-containing protein</fullName>
    </submittedName>
</protein>